<keyword evidence="1" id="KW-0175">Coiled coil</keyword>
<feature type="coiled-coil region" evidence="1">
    <location>
        <begin position="143"/>
        <end position="170"/>
    </location>
</feature>
<evidence type="ECO:0000256" key="2">
    <source>
        <dbReference type="SAM" id="MobiDB-lite"/>
    </source>
</evidence>
<dbReference type="Proteomes" id="UP000265515">
    <property type="component" value="Unassembled WGS sequence"/>
</dbReference>
<name>A0A388M4F9_CHABU</name>
<proteinExistence type="predicted"/>
<comment type="caution">
    <text evidence="3">The sequence shown here is derived from an EMBL/GenBank/DDBJ whole genome shotgun (WGS) entry which is preliminary data.</text>
</comment>
<dbReference type="EMBL" id="BFEA01000733">
    <property type="protein sequence ID" value="GBG89385.1"/>
    <property type="molecule type" value="Genomic_DNA"/>
</dbReference>
<evidence type="ECO:0000313" key="4">
    <source>
        <dbReference type="Proteomes" id="UP000265515"/>
    </source>
</evidence>
<dbReference type="Gramene" id="GBG89385">
    <property type="protein sequence ID" value="GBG89385"/>
    <property type="gene ID" value="CBR_g49176"/>
</dbReference>
<evidence type="ECO:0000256" key="1">
    <source>
        <dbReference type="SAM" id="Coils"/>
    </source>
</evidence>
<feature type="compositionally biased region" description="Polar residues" evidence="2">
    <location>
        <begin position="387"/>
        <end position="402"/>
    </location>
</feature>
<feature type="coiled-coil region" evidence="1">
    <location>
        <begin position="31"/>
        <end position="67"/>
    </location>
</feature>
<reference evidence="3 4" key="1">
    <citation type="journal article" date="2018" name="Cell">
        <title>The Chara Genome: Secondary Complexity and Implications for Plant Terrestrialization.</title>
        <authorList>
            <person name="Nishiyama T."/>
            <person name="Sakayama H."/>
            <person name="Vries J.D."/>
            <person name="Buschmann H."/>
            <person name="Saint-Marcoux D."/>
            <person name="Ullrich K.K."/>
            <person name="Haas F.B."/>
            <person name="Vanderstraeten L."/>
            <person name="Becker D."/>
            <person name="Lang D."/>
            <person name="Vosolsobe S."/>
            <person name="Rombauts S."/>
            <person name="Wilhelmsson P.K.I."/>
            <person name="Janitza P."/>
            <person name="Kern R."/>
            <person name="Heyl A."/>
            <person name="Rumpler F."/>
            <person name="Villalobos L.I.A.C."/>
            <person name="Clay J.M."/>
            <person name="Skokan R."/>
            <person name="Toyoda A."/>
            <person name="Suzuki Y."/>
            <person name="Kagoshima H."/>
            <person name="Schijlen E."/>
            <person name="Tajeshwar N."/>
            <person name="Catarino B."/>
            <person name="Hetherington A.J."/>
            <person name="Saltykova A."/>
            <person name="Bonnot C."/>
            <person name="Breuninger H."/>
            <person name="Symeonidi A."/>
            <person name="Radhakrishnan G.V."/>
            <person name="Van Nieuwerburgh F."/>
            <person name="Deforce D."/>
            <person name="Chang C."/>
            <person name="Karol K.G."/>
            <person name="Hedrich R."/>
            <person name="Ulvskov P."/>
            <person name="Glockner G."/>
            <person name="Delwiche C.F."/>
            <person name="Petrasek J."/>
            <person name="Van de Peer Y."/>
            <person name="Friml J."/>
            <person name="Beilby M."/>
            <person name="Dolan L."/>
            <person name="Kohara Y."/>
            <person name="Sugano S."/>
            <person name="Fujiyama A."/>
            <person name="Delaux P.-M."/>
            <person name="Quint M."/>
            <person name="TheiBen G."/>
            <person name="Hagemann M."/>
            <person name="Harholt J."/>
            <person name="Dunand C."/>
            <person name="Zachgo S."/>
            <person name="Langdale J."/>
            <person name="Maumus F."/>
            <person name="Straeten D.V.D."/>
            <person name="Gould S.B."/>
            <person name="Rensing S.A."/>
        </authorList>
    </citation>
    <scope>NUCLEOTIDE SEQUENCE [LARGE SCALE GENOMIC DNA]</scope>
    <source>
        <strain evidence="3 4">S276</strain>
    </source>
</reference>
<dbReference type="AlphaFoldDB" id="A0A388M4F9"/>
<protein>
    <submittedName>
        <fullName evidence="3">Uncharacterized protein</fullName>
    </submittedName>
</protein>
<gene>
    <name evidence="3" type="ORF">CBR_g49176</name>
</gene>
<evidence type="ECO:0000313" key="3">
    <source>
        <dbReference type="EMBL" id="GBG89385.1"/>
    </source>
</evidence>
<feature type="region of interest" description="Disordered" evidence="2">
    <location>
        <begin position="353"/>
        <end position="407"/>
    </location>
</feature>
<keyword evidence="4" id="KW-1185">Reference proteome</keyword>
<sequence length="466" mass="51756">MTILTRSKTTAMDQKADETDEAYEARLAAILADTKQRADAAATTRKKKEAEAEKLRLQAEEQRRKHEAGAARAADKELVRRREIIFREESALHAQAKDWQKEVENRDPVDVGSRVSQLLNRVTDLLATCIAQQEDIYSLDHTNKALQQSLDQTLKRVQQMEQRVANANASTSPSNLADHVNVLEIDVGTLKTGAQQLQQQAWLDNMLSAHACTVTELHNYISWADLTAAWKKCFRVELPEHKAMDKLLTFSQNNMPSGEWIFEFQRLASTPKLSLNFDDIKLYFIKRLCPALQNALTHVADTLTTSEELFDKAAQIIVLNLAARNTCPSSNADEGAHQHWLKVAVVAVTTTSDPSTSNEAVSSDEGDRLAAAQNGGRPAKGRGCGKSKTNTNTSSRPGQATPAQGPWTKYGLTEHGYRVCTKYCYCLWCSCAAHETANCPRAPLSRESERRRECCDDTLDAYGTGC</sequence>
<organism evidence="3 4">
    <name type="scientific">Chara braunii</name>
    <name type="common">Braun's stonewort</name>
    <dbReference type="NCBI Taxonomy" id="69332"/>
    <lineage>
        <taxon>Eukaryota</taxon>
        <taxon>Viridiplantae</taxon>
        <taxon>Streptophyta</taxon>
        <taxon>Charophyceae</taxon>
        <taxon>Charales</taxon>
        <taxon>Characeae</taxon>
        <taxon>Chara</taxon>
    </lineage>
</organism>
<accession>A0A388M4F9</accession>